<gene>
    <name evidence="2" type="ORF">H109_01336</name>
</gene>
<dbReference type="OrthoDB" id="17560at2759"/>
<keyword evidence="3" id="KW-1185">Reference proteome</keyword>
<feature type="domain" description="Dienelactone hydrolase" evidence="1">
    <location>
        <begin position="31"/>
        <end position="247"/>
    </location>
</feature>
<dbReference type="InterPro" id="IPR029058">
    <property type="entry name" value="AB_hydrolase_fold"/>
</dbReference>
<dbReference type="EMBL" id="AOKY01000096">
    <property type="protein sequence ID" value="KDB26857.1"/>
    <property type="molecule type" value="Genomic_DNA"/>
</dbReference>
<dbReference type="STRING" id="1215338.A0A059JH98"/>
<dbReference type="Gene3D" id="3.40.50.1820">
    <property type="entry name" value="alpha/beta hydrolase"/>
    <property type="match status" value="1"/>
</dbReference>
<dbReference type="InterPro" id="IPR002925">
    <property type="entry name" value="Dienelactn_hydro"/>
</dbReference>
<comment type="caution">
    <text evidence="2">The sequence shown here is derived from an EMBL/GenBank/DDBJ whole genome shotgun (WGS) entry which is preliminary data.</text>
</comment>
<accession>A0A059JH98</accession>
<dbReference type="PANTHER" id="PTHR17630:SF44">
    <property type="entry name" value="PROTEIN AIM2"/>
    <property type="match status" value="1"/>
</dbReference>
<evidence type="ECO:0000259" key="1">
    <source>
        <dbReference type="Pfam" id="PF01738"/>
    </source>
</evidence>
<reference evidence="2 3" key="1">
    <citation type="submission" date="2014-02" db="EMBL/GenBank/DDBJ databases">
        <title>The Genome Sequence of Trichophyton interdigitale MR816.</title>
        <authorList>
            <consortium name="The Broad Institute Genomics Platform"/>
            <person name="Cuomo C.A."/>
            <person name="White T.C."/>
            <person name="Graser Y."/>
            <person name="Martinez-Rossi N."/>
            <person name="Heitman J."/>
            <person name="Young S.K."/>
            <person name="Zeng Q."/>
            <person name="Gargeya S."/>
            <person name="Abouelleil A."/>
            <person name="Alvarado L."/>
            <person name="Chapman S.B."/>
            <person name="Gainer-Dewar J."/>
            <person name="Goldberg J."/>
            <person name="Griggs A."/>
            <person name="Gujja S."/>
            <person name="Hansen M."/>
            <person name="Howarth C."/>
            <person name="Imamovic A."/>
            <person name="Larimer J."/>
            <person name="Martinez D."/>
            <person name="Murphy C."/>
            <person name="Pearson M.D."/>
            <person name="Persinoti G."/>
            <person name="Poon T."/>
            <person name="Priest M."/>
            <person name="Roberts A.D."/>
            <person name="Saif S."/>
            <person name="Shea T.D."/>
            <person name="Sykes S.N."/>
            <person name="Wortman J."/>
            <person name="Nusbaum C."/>
            <person name="Birren B."/>
        </authorList>
    </citation>
    <scope>NUCLEOTIDE SEQUENCE [LARGE SCALE GENOMIC DNA]</scope>
    <source>
        <strain evidence="2 3">MR816</strain>
    </source>
</reference>
<name>A0A059JH98_TRIIM</name>
<evidence type="ECO:0000313" key="3">
    <source>
        <dbReference type="Proteomes" id="UP000024533"/>
    </source>
</evidence>
<evidence type="ECO:0000313" key="2">
    <source>
        <dbReference type="EMBL" id="KDB26857.1"/>
    </source>
</evidence>
<dbReference type="SUPFAM" id="SSF53474">
    <property type="entry name" value="alpha/beta-Hydrolases"/>
    <property type="match status" value="1"/>
</dbReference>
<organism evidence="2 3">
    <name type="scientific">Trichophyton interdigitale (strain MR816)</name>
    <dbReference type="NCBI Taxonomy" id="1215338"/>
    <lineage>
        <taxon>Eukaryota</taxon>
        <taxon>Fungi</taxon>
        <taxon>Dikarya</taxon>
        <taxon>Ascomycota</taxon>
        <taxon>Pezizomycotina</taxon>
        <taxon>Eurotiomycetes</taxon>
        <taxon>Eurotiomycetidae</taxon>
        <taxon>Onygenales</taxon>
        <taxon>Arthrodermataceae</taxon>
        <taxon>Trichophyton</taxon>
    </lineage>
</organism>
<dbReference type="OMA" id="PKQKWAK"/>
<dbReference type="HOGENOM" id="CLU_054590_2_1_1"/>
<dbReference type="PANTHER" id="PTHR17630">
    <property type="entry name" value="DIENELACTONE HYDROLASE"/>
    <property type="match status" value="1"/>
</dbReference>
<dbReference type="GO" id="GO:0016787">
    <property type="term" value="F:hydrolase activity"/>
    <property type="evidence" value="ECO:0007669"/>
    <property type="project" value="InterPro"/>
</dbReference>
<sequence length="247" mass="26967">MASNPPAECCIRGFIHEGTATGEMKKMGDLDIYFAHPKESCKKAGKAIVILSDVMGIRINAQLLADYMASRGYLTVIPDLFRGDSLTPAVFEPNSGFDRQAWFAKHGTDAVDPVIESTIKMLRDEHGIEKLGGVGYCFGGKYVCRFLKDGKLNAGFTAHPSFVSREELSAIEGPLSIAAAEIDEILTTALRHESEEILAKTKQPYQITLYGGVSHGFAVRGDLSKPDIMFAKEQALAQALAWFGQYL</sequence>
<proteinExistence type="predicted"/>
<protein>
    <recommendedName>
        <fullName evidence="1">Dienelactone hydrolase domain-containing protein</fullName>
    </recommendedName>
</protein>
<dbReference type="AlphaFoldDB" id="A0A059JH98"/>
<dbReference type="Proteomes" id="UP000024533">
    <property type="component" value="Unassembled WGS sequence"/>
</dbReference>
<dbReference type="Pfam" id="PF01738">
    <property type="entry name" value="DLH"/>
    <property type="match status" value="1"/>
</dbReference>